<dbReference type="Proteomes" id="UP001159179">
    <property type="component" value="Unassembled WGS sequence"/>
</dbReference>
<comment type="caution">
    <text evidence="1">The sequence shown here is derived from an EMBL/GenBank/DDBJ whole genome shotgun (WGS) entry which is preliminary data.</text>
</comment>
<gene>
    <name evidence="1" type="ORF">P5X88_02595</name>
</gene>
<organism evidence="1 2">
    <name type="scientific">Heyndrickxia oleronia</name>
    <dbReference type="NCBI Taxonomy" id="38875"/>
    <lineage>
        <taxon>Bacteria</taxon>
        <taxon>Bacillati</taxon>
        <taxon>Bacillota</taxon>
        <taxon>Bacilli</taxon>
        <taxon>Bacillales</taxon>
        <taxon>Bacillaceae</taxon>
        <taxon>Heyndrickxia</taxon>
    </lineage>
</organism>
<dbReference type="EMBL" id="JAROYP010000001">
    <property type="protein sequence ID" value="MDH5159806.1"/>
    <property type="molecule type" value="Genomic_DNA"/>
</dbReference>
<dbReference type="AlphaFoldDB" id="A0AAW6SM25"/>
<name>A0AAW6SM25_9BACI</name>
<evidence type="ECO:0000313" key="1">
    <source>
        <dbReference type="EMBL" id="MDH5159806.1"/>
    </source>
</evidence>
<evidence type="ECO:0000313" key="2">
    <source>
        <dbReference type="Proteomes" id="UP001159179"/>
    </source>
</evidence>
<proteinExistence type="predicted"/>
<protein>
    <submittedName>
        <fullName evidence="1">Uncharacterized protein</fullName>
    </submittedName>
</protein>
<accession>A0AAW6SM25</accession>
<sequence>MMFTESSVVVKAWVRKINEGAVSVDDVPALANLRDVVISLLDDSKGDAENV</sequence>
<reference evidence="1" key="1">
    <citation type="submission" date="2023-03" db="EMBL/GenBank/DDBJ databases">
        <title>Bacterial isolates from washroom surfaces on a university campus.</title>
        <authorList>
            <person name="Holman D.B."/>
            <person name="Gzyl K.E."/>
            <person name="Taheri A.E."/>
        </authorList>
    </citation>
    <scope>NUCLEOTIDE SEQUENCE</scope>
    <source>
        <strain evidence="1">RD03</strain>
    </source>
</reference>